<dbReference type="Proteomes" id="UP001356095">
    <property type="component" value="Unassembled WGS sequence"/>
</dbReference>
<dbReference type="EMBL" id="JAUZMY010000007">
    <property type="protein sequence ID" value="MEE2037439.1"/>
    <property type="molecule type" value="Genomic_DNA"/>
</dbReference>
<keyword evidence="2" id="KW-1185">Reference proteome</keyword>
<protein>
    <submittedName>
        <fullName evidence="1">SMI1/KNR4 family protein</fullName>
    </submittedName>
</protein>
<sequence length="67" mass="7453">MTVRTGRIGAMDADLTQLADLVEGAPELGRGPFAPVPEHDLRAAEERVGRLPPSYRWWLGDRRGRRG</sequence>
<comment type="caution">
    <text evidence="1">The sequence shown here is derived from an EMBL/GenBank/DDBJ whole genome shotgun (WGS) entry which is preliminary data.</text>
</comment>
<organism evidence="1 2">
    <name type="scientific">Nocardiopsis codii</name>
    <dbReference type="NCBI Taxonomy" id="3065942"/>
    <lineage>
        <taxon>Bacteria</taxon>
        <taxon>Bacillati</taxon>
        <taxon>Actinomycetota</taxon>
        <taxon>Actinomycetes</taxon>
        <taxon>Streptosporangiales</taxon>
        <taxon>Nocardiopsidaceae</taxon>
        <taxon>Nocardiopsis</taxon>
    </lineage>
</organism>
<evidence type="ECO:0000313" key="1">
    <source>
        <dbReference type="EMBL" id="MEE2037439.1"/>
    </source>
</evidence>
<reference evidence="1 2" key="1">
    <citation type="submission" date="2023-08" db="EMBL/GenBank/DDBJ databases">
        <authorList>
            <person name="Girao M."/>
            <person name="Carvalho M.F."/>
        </authorList>
    </citation>
    <scope>NUCLEOTIDE SEQUENCE [LARGE SCALE GENOMIC DNA]</scope>
    <source>
        <strain evidence="1 2">CT-R113</strain>
    </source>
</reference>
<dbReference type="RefSeq" id="WP_330091235.1">
    <property type="nucleotide sequence ID" value="NZ_JAUZMY010000007.1"/>
</dbReference>
<evidence type="ECO:0000313" key="2">
    <source>
        <dbReference type="Proteomes" id="UP001356095"/>
    </source>
</evidence>
<proteinExistence type="predicted"/>
<name>A0ABU7K6G1_9ACTN</name>
<accession>A0ABU7K6G1</accession>
<gene>
    <name evidence="1" type="ORF">Q8791_09425</name>
</gene>